<accession>A0ABU8FF66</accession>
<gene>
    <name evidence="2" type="ORF">WAZ07_08330</name>
</gene>
<keyword evidence="1" id="KW-0472">Membrane</keyword>
<evidence type="ECO:0000313" key="2">
    <source>
        <dbReference type="EMBL" id="MEI4801331.1"/>
    </source>
</evidence>
<organism evidence="2 3">
    <name type="scientific">Bacillus bruguierae</name>
    <dbReference type="NCBI Taxonomy" id="3127667"/>
    <lineage>
        <taxon>Bacteria</taxon>
        <taxon>Bacillati</taxon>
        <taxon>Bacillota</taxon>
        <taxon>Bacilli</taxon>
        <taxon>Bacillales</taxon>
        <taxon>Bacillaceae</taxon>
        <taxon>Bacillus</taxon>
    </lineage>
</organism>
<keyword evidence="3" id="KW-1185">Reference proteome</keyword>
<reference evidence="2 3" key="1">
    <citation type="submission" date="2024-01" db="EMBL/GenBank/DDBJ databases">
        <title>Seven novel Bacillus-like species.</title>
        <authorList>
            <person name="Liu G."/>
        </authorList>
    </citation>
    <scope>NUCLEOTIDE SEQUENCE [LARGE SCALE GENOMIC DNA]</scope>
    <source>
        <strain evidence="2 3">FJAT-51639</strain>
    </source>
</reference>
<feature type="transmembrane region" description="Helical" evidence="1">
    <location>
        <begin position="61"/>
        <end position="80"/>
    </location>
</feature>
<proteinExistence type="predicted"/>
<sequence length="117" mass="13122">MALLLLSIILFALLLVIQGIRDRSIPFTLLACIPFLMVLTPILFLILGIPEESLPITISINAFWSIVIIIYSLLFVISVLKKNVVAITMSFIQICTTAFWFSVISVFWVSPTFGFIL</sequence>
<keyword evidence="1" id="KW-1133">Transmembrane helix</keyword>
<dbReference type="Proteomes" id="UP001372526">
    <property type="component" value="Unassembled WGS sequence"/>
</dbReference>
<feature type="transmembrane region" description="Helical" evidence="1">
    <location>
        <begin position="28"/>
        <end position="49"/>
    </location>
</feature>
<name>A0ABU8FF66_9BACI</name>
<dbReference type="RefSeq" id="WP_336472049.1">
    <property type="nucleotide sequence ID" value="NZ_JBAWSX010000003.1"/>
</dbReference>
<protein>
    <submittedName>
        <fullName evidence="2">Uncharacterized protein</fullName>
    </submittedName>
</protein>
<feature type="transmembrane region" description="Helical" evidence="1">
    <location>
        <begin position="86"/>
        <end position="109"/>
    </location>
</feature>
<evidence type="ECO:0000256" key="1">
    <source>
        <dbReference type="SAM" id="Phobius"/>
    </source>
</evidence>
<keyword evidence="1" id="KW-0812">Transmembrane</keyword>
<evidence type="ECO:0000313" key="3">
    <source>
        <dbReference type="Proteomes" id="UP001372526"/>
    </source>
</evidence>
<comment type="caution">
    <text evidence="2">The sequence shown here is derived from an EMBL/GenBank/DDBJ whole genome shotgun (WGS) entry which is preliminary data.</text>
</comment>
<dbReference type="EMBL" id="JBAWSX010000003">
    <property type="protein sequence ID" value="MEI4801331.1"/>
    <property type="molecule type" value="Genomic_DNA"/>
</dbReference>